<evidence type="ECO:0000313" key="4">
    <source>
        <dbReference type="Proteomes" id="UP000823617"/>
    </source>
</evidence>
<dbReference type="InterPro" id="IPR029044">
    <property type="entry name" value="Nucleotide-diphossugar_trans"/>
</dbReference>
<dbReference type="AlphaFoldDB" id="A0A9D9HK22"/>
<dbReference type="PANTHER" id="PTHR43630:SF2">
    <property type="entry name" value="GLYCOSYLTRANSFERASE"/>
    <property type="match status" value="1"/>
</dbReference>
<comment type="similarity">
    <text evidence="1">Belongs to the glycosyltransferase 2 family. WaaE/KdtX subfamily.</text>
</comment>
<dbReference type="Proteomes" id="UP000823617">
    <property type="component" value="Unassembled WGS sequence"/>
</dbReference>
<dbReference type="Gene3D" id="3.90.550.10">
    <property type="entry name" value="Spore Coat Polysaccharide Biosynthesis Protein SpsA, Chain A"/>
    <property type="match status" value="1"/>
</dbReference>
<accession>A0A9D9HK22</accession>
<name>A0A9D9HK22_9BACT</name>
<reference evidence="3" key="1">
    <citation type="submission" date="2020-10" db="EMBL/GenBank/DDBJ databases">
        <authorList>
            <person name="Gilroy R."/>
        </authorList>
    </citation>
    <scope>NUCLEOTIDE SEQUENCE</scope>
    <source>
        <strain evidence="3">B1-3475</strain>
    </source>
</reference>
<dbReference type="SUPFAM" id="SSF53448">
    <property type="entry name" value="Nucleotide-diphospho-sugar transferases"/>
    <property type="match status" value="1"/>
</dbReference>
<dbReference type="EMBL" id="JADIMK010000022">
    <property type="protein sequence ID" value="MBO8455275.1"/>
    <property type="molecule type" value="Genomic_DNA"/>
</dbReference>
<evidence type="ECO:0000313" key="3">
    <source>
        <dbReference type="EMBL" id="MBO8455275.1"/>
    </source>
</evidence>
<evidence type="ECO:0000256" key="1">
    <source>
        <dbReference type="ARBA" id="ARBA00038494"/>
    </source>
</evidence>
<dbReference type="InterPro" id="IPR001173">
    <property type="entry name" value="Glyco_trans_2-like"/>
</dbReference>
<dbReference type="CDD" id="cd02511">
    <property type="entry name" value="Beta4Glucosyltransferase"/>
    <property type="match status" value="1"/>
</dbReference>
<evidence type="ECO:0000259" key="2">
    <source>
        <dbReference type="Pfam" id="PF00535"/>
    </source>
</evidence>
<reference evidence="3" key="2">
    <citation type="journal article" date="2021" name="PeerJ">
        <title>Extensive microbial diversity within the chicken gut microbiome revealed by metagenomics and culture.</title>
        <authorList>
            <person name="Gilroy R."/>
            <person name="Ravi A."/>
            <person name="Getino M."/>
            <person name="Pursley I."/>
            <person name="Horton D.L."/>
            <person name="Alikhan N.F."/>
            <person name="Baker D."/>
            <person name="Gharbi K."/>
            <person name="Hall N."/>
            <person name="Watson M."/>
            <person name="Adriaenssens E.M."/>
            <person name="Foster-Nyarko E."/>
            <person name="Jarju S."/>
            <person name="Secka A."/>
            <person name="Antonio M."/>
            <person name="Oren A."/>
            <person name="Chaudhuri R.R."/>
            <person name="La Ragione R."/>
            <person name="Hildebrand F."/>
            <person name="Pallen M.J."/>
        </authorList>
    </citation>
    <scope>NUCLEOTIDE SEQUENCE</scope>
    <source>
        <strain evidence="3">B1-3475</strain>
    </source>
</reference>
<sequence>MLDISVIILTYNEEIHIKRCLENVKDIAKDIFIIDSYSTDHTLDIAKEYNNVHILQNKWENNYAKQFNWGLKNAPIRTEWVLRLDADEYLLPELLTELNEKLPSLTSDITGVIFKRRHIFLDHWMKKGTYPVKLLRLFRYRKGICEQRLMDEHIQLLEGHAIEFDNDFCDHNLNDLSWFCHKHVNYAIREAADLLDIELDLLGNATSDDNKMITEQAHEKRMKKHKYAKQPLFWRSFAYFCYRYFLKGACLEGKEGFLWTFIQGWWYRTLVDAKIFEIKKACGNDKDKIKAMLKDKYNITLQ</sequence>
<organism evidence="3 4">
    <name type="scientific">Candidatus Cryptobacteroides intestinigallinarum</name>
    <dbReference type="NCBI Taxonomy" id="2840767"/>
    <lineage>
        <taxon>Bacteria</taxon>
        <taxon>Pseudomonadati</taxon>
        <taxon>Bacteroidota</taxon>
        <taxon>Bacteroidia</taxon>
        <taxon>Bacteroidales</taxon>
        <taxon>Candidatus Cryptobacteroides</taxon>
    </lineage>
</organism>
<gene>
    <name evidence="3" type="ORF">IAC08_02580</name>
</gene>
<feature type="domain" description="Glycosyltransferase 2-like" evidence="2">
    <location>
        <begin position="5"/>
        <end position="133"/>
    </location>
</feature>
<protein>
    <submittedName>
        <fullName evidence="3">Glycosyltransferase family 2 protein</fullName>
    </submittedName>
</protein>
<comment type="caution">
    <text evidence="3">The sequence shown here is derived from an EMBL/GenBank/DDBJ whole genome shotgun (WGS) entry which is preliminary data.</text>
</comment>
<proteinExistence type="inferred from homology"/>
<dbReference type="Pfam" id="PF00535">
    <property type="entry name" value="Glycos_transf_2"/>
    <property type="match status" value="1"/>
</dbReference>
<dbReference type="PANTHER" id="PTHR43630">
    <property type="entry name" value="POLY-BETA-1,6-N-ACETYL-D-GLUCOSAMINE SYNTHASE"/>
    <property type="match status" value="1"/>
</dbReference>